<keyword evidence="2" id="KW-1185">Reference proteome</keyword>
<organism evidence="1 2">
    <name type="scientific">Sphingobium xenophagum</name>
    <dbReference type="NCBI Taxonomy" id="121428"/>
    <lineage>
        <taxon>Bacteria</taxon>
        <taxon>Pseudomonadati</taxon>
        <taxon>Pseudomonadota</taxon>
        <taxon>Alphaproteobacteria</taxon>
        <taxon>Sphingomonadales</taxon>
        <taxon>Sphingomonadaceae</taxon>
        <taxon>Sphingobium</taxon>
    </lineage>
</organism>
<reference evidence="1 2" key="1">
    <citation type="submission" date="2014-12" db="EMBL/GenBank/DDBJ databases">
        <title>Whole genome sequencing of Sphingobium xenophagum OW59.</title>
        <authorList>
            <person name="Ohta Y."/>
            <person name="Nishi S."/>
            <person name="Hatada Y."/>
        </authorList>
    </citation>
    <scope>NUCLEOTIDE SEQUENCE [LARGE SCALE GENOMIC DNA]</scope>
    <source>
        <strain evidence="1 2">OW59</strain>
    </source>
</reference>
<comment type="caution">
    <text evidence="1">The sequence shown here is derived from an EMBL/GenBank/DDBJ whole genome shotgun (WGS) entry which is preliminary data.</text>
</comment>
<evidence type="ECO:0000313" key="2">
    <source>
        <dbReference type="Proteomes" id="UP000290975"/>
    </source>
</evidence>
<accession>A0A401J1U6</accession>
<dbReference type="AlphaFoldDB" id="A0A401J1U6"/>
<gene>
    <name evidence="1" type="ORF">MBESOW_P1872</name>
</gene>
<name>A0A401J1U6_SPHXE</name>
<dbReference type="Proteomes" id="UP000290975">
    <property type="component" value="Unassembled WGS sequence"/>
</dbReference>
<dbReference type="EMBL" id="BBQY01000004">
    <property type="protein sequence ID" value="GBH30617.1"/>
    <property type="molecule type" value="Genomic_DNA"/>
</dbReference>
<sequence>MMQDVQQEYARLIETFQNPQFTEDETDSIAIKLEEELGLAAKATRLWMSLPIDNAFSSQPAMFMAKPPGANLAVQQGHNVQWTWGNHHFMLFVAPLNKPGTGMLGLLIDDKHPVLEVYVEHREDDNALLESHQIYAMKPGVWIDDFLSYYGAFARLRVVSEATREKYRPEMEAFWTLAGI</sequence>
<protein>
    <submittedName>
        <fullName evidence="1">Uncharacterized protein</fullName>
    </submittedName>
</protein>
<dbReference type="RefSeq" id="WP_130752705.1">
    <property type="nucleotide sequence ID" value="NZ_BBQY01000004.1"/>
</dbReference>
<proteinExistence type="predicted"/>
<evidence type="ECO:0000313" key="1">
    <source>
        <dbReference type="EMBL" id="GBH30617.1"/>
    </source>
</evidence>